<keyword evidence="1" id="KW-0472">Membrane</keyword>
<gene>
    <name evidence="2" type="ORF">sscle_09g073960</name>
</gene>
<protein>
    <submittedName>
        <fullName evidence="2">Uncharacterized protein</fullName>
    </submittedName>
</protein>
<name>A0A1D9QCF5_SCLS1</name>
<dbReference type="Proteomes" id="UP000177798">
    <property type="component" value="Chromosome 9"/>
</dbReference>
<keyword evidence="1" id="KW-1133">Transmembrane helix</keyword>
<dbReference type="AlphaFoldDB" id="A0A1D9QCF5"/>
<evidence type="ECO:0000313" key="3">
    <source>
        <dbReference type="Proteomes" id="UP000177798"/>
    </source>
</evidence>
<proteinExistence type="predicted"/>
<evidence type="ECO:0000313" key="2">
    <source>
        <dbReference type="EMBL" id="APA12626.1"/>
    </source>
</evidence>
<keyword evidence="1" id="KW-0812">Transmembrane</keyword>
<accession>A0A1D9QCF5</accession>
<sequence length="144" mass="16259">MLILKNIHAGLSSRGSLVLGLYLKRGRYKRGWKNLYICLCRNGGIEVWEFIWHLCMAFHSLGNTMLCVIFSQLERTSGPSSFPSSHGITSAVGFSTTFLSVLYLQKHRCSTQEHWELAYVVQKEAQVIFVKVARYVGNGLQESG</sequence>
<feature type="transmembrane region" description="Helical" evidence="1">
    <location>
        <begin position="50"/>
        <end position="73"/>
    </location>
</feature>
<organism evidence="2 3">
    <name type="scientific">Sclerotinia sclerotiorum (strain ATCC 18683 / 1980 / Ss-1)</name>
    <name type="common">White mold</name>
    <name type="synonym">Whetzelinia sclerotiorum</name>
    <dbReference type="NCBI Taxonomy" id="665079"/>
    <lineage>
        <taxon>Eukaryota</taxon>
        <taxon>Fungi</taxon>
        <taxon>Dikarya</taxon>
        <taxon>Ascomycota</taxon>
        <taxon>Pezizomycotina</taxon>
        <taxon>Leotiomycetes</taxon>
        <taxon>Helotiales</taxon>
        <taxon>Sclerotiniaceae</taxon>
        <taxon>Sclerotinia</taxon>
    </lineage>
</organism>
<evidence type="ECO:0000256" key="1">
    <source>
        <dbReference type="SAM" id="Phobius"/>
    </source>
</evidence>
<feature type="transmembrane region" description="Helical" evidence="1">
    <location>
        <begin position="85"/>
        <end position="104"/>
    </location>
</feature>
<reference evidence="3" key="1">
    <citation type="journal article" date="2017" name="Genome Biol. Evol.">
        <title>The complete genome sequence of the phytopathogenic fungus Sclerotinia sclerotiorum reveals insights into the genome architecture of broad host range pathogens.</title>
        <authorList>
            <person name="Derbyshire M."/>
            <person name="Denton-Giles M."/>
            <person name="Hegedus D."/>
            <person name="Seifbarghy S."/>
            <person name="Rollins J."/>
            <person name="van Kan J."/>
            <person name="Seidl M.F."/>
            <person name="Faino L."/>
            <person name="Mbengue M."/>
            <person name="Navaud O."/>
            <person name="Raffaele S."/>
            <person name="Hammond-Kosack K."/>
            <person name="Heard S."/>
            <person name="Oliver R."/>
        </authorList>
    </citation>
    <scope>NUCLEOTIDE SEQUENCE [LARGE SCALE GENOMIC DNA]</scope>
    <source>
        <strain evidence="3">ATCC 18683 / 1980 / Ss-1</strain>
    </source>
</reference>
<dbReference type="VEuPathDB" id="FungiDB:sscle_09g073960"/>
<dbReference type="EMBL" id="CP017822">
    <property type="protein sequence ID" value="APA12626.1"/>
    <property type="molecule type" value="Genomic_DNA"/>
</dbReference>